<evidence type="ECO:0000256" key="2">
    <source>
        <dbReference type="ARBA" id="ARBA00022670"/>
    </source>
</evidence>
<feature type="domain" description="Peptidase M3A/M3B catalytic" evidence="8">
    <location>
        <begin position="199"/>
        <end position="630"/>
    </location>
</feature>
<dbReference type="InterPro" id="IPR001567">
    <property type="entry name" value="Pept_M3A_M3B_dom"/>
</dbReference>
<gene>
    <name evidence="9" type="primary">thoP1</name>
    <name evidence="9" type="ORF">Rhe02_77490</name>
</gene>
<keyword evidence="6 7" id="KW-0482">Metalloprotease</keyword>
<comment type="caution">
    <text evidence="9">The sequence shown here is derived from an EMBL/GenBank/DDBJ whole genome shotgun (WGS) entry which is preliminary data.</text>
</comment>
<evidence type="ECO:0000256" key="3">
    <source>
        <dbReference type="ARBA" id="ARBA00022723"/>
    </source>
</evidence>
<dbReference type="PANTHER" id="PTHR11804:SF84">
    <property type="entry name" value="SACCHAROLYSIN"/>
    <property type="match status" value="1"/>
</dbReference>
<dbReference type="GO" id="GO:0006518">
    <property type="term" value="P:peptide metabolic process"/>
    <property type="evidence" value="ECO:0007669"/>
    <property type="project" value="TreeGrafter"/>
</dbReference>
<dbReference type="InterPro" id="IPR045090">
    <property type="entry name" value="Pept_M3A_M3B"/>
</dbReference>
<evidence type="ECO:0000256" key="7">
    <source>
        <dbReference type="RuleBase" id="RU003435"/>
    </source>
</evidence>
<evidence type="ECO:0000256" key="1">
    <source>
        <dbReference type="ARBA" id="ARBA00006040"/>
    </source>
</evidence>
<keyword evidence="4 7" id="KW-0378">Hydrolase</keyword>
<accession>A0A8J3QHF7</accession>
<keyword evidence="3 7" id="KW-0479">Metal-binding</keyword>
<keyword evidence="2 7" id="KW-0645">Protease</keyword>
<dbReference type="Gene3D" id="3.40.390.10">
    <property type="entry name" value="Collagenase (Catalytic Domain)"/>
    <property type="match status" value="1"/>
</dbReference>
<dbReference type="GO" id="GO:0046872">
    <property type="term" value="F:metal ion binding"/>
    <property type="evidence" value="ECO:0007669"/>
    <property type="project" value="UniProtKB-UniRule"/>
</dbReference>
<evidence type="ECO:0000313" key="10">
    <source>
        <dbReference type="Proteomes" id="UP000612899"/>
    </source>
</evidence>
<dbReference type="GO" id="GO:0006508">
    <property type="term" value="P:proteolysis"/>
    <property type="evidence" value="ECO:0007669"/>
    <property type="project" value="UniProtKB-KW"/>
</dbReference>
<evidence type="ECO:0000256" key="5">
    <source>
        <dbReference type="ARBA" id="ARBA00022833"/>
    </source>
</evidence>
<dbReference type="Pfam" id="PF01432">
    <property type="entry name" value="Peptidase_M3"/>
    <property type="match status" value="1"/>
</dbReference>
<dbReference type="Proteomes" id="UP000612899">
    <property type="component" value="Unassembled WGS sequence"/>
</dbReference>
<evidence type="ECO:0000256" key="6">
    <source>
        <dbReference type="ARBA" id="ARBA00023049"/>
    </source>
</evidence>
<name>A0A8J3QHF7_9ACTN</name>
<dbReference type="EMBL" id="BONY01000073">
    <property type="protein sequence ID" value="GIH09682.1"/>
    <property type="molecule type" value="Genomic_DNA"/>
</dbReference>
<dbReference type="CDD" id="cd06455">
    <property type="entry name" value="M3A_TOP"/>
    <property type="match status" value="1"/>
</dbReference>
<evidence type="ECO:0000313" key="9">
    <source>
        <dbReference type="EMBL" id="GIH09682.1"/>
    </source>
</evidence>
<keyword evidence="5 7" id="KW-0862">Zinc</keyword>
<evidence type="ECO:0000259" key="8">
    <source>
        <dbReference type="Pfam" id="PF01432"/>
    </source>
</evidence>
<reference evidence="9" key="1">
    <citation type="submission" date="2021-01" db="EMBL/GenBank/DDBJ databases">
        <title>Whole genome shotgun sequence of Rhizocola hellebori NBRC 109834.</title>
        <authorList>
            <person name="Komaki H."/>
            <person name="Tamura T."/>
        </authorList>
    </citation>
    <scope>NUCLEOTIDE SEQUENCE</scope>
    <source>
        <strain evidence="9">NBRC 109834</strain>
    </source>
</reference>
<evidence type="ECO:0000256" key="4">
    <source>
        <dbReference type="ARBA" id="ARBA00022801"/>
    </source>
</evidence>
<keyword evidence="10" id="KW-1185">Reference proteome</keyword>
<protein>
    <submittedName>
        <fullName evidence="9">Zn-dependent oligopeptidase</fullName>
    </submittedName>
</protein>
<sequence length="635" mass="71467">MSAAALATSTPDEITAHADEVIAKTRADLVLLREAEGEAALDLYDEVIARLDDARRLSKVITQMHPQAPMRLSATAAEQALDKVMTELSLDESIYRKLTSVDVSAMDSATQHWVGKVLSEFRRAGVDRSFEVRSRAQELRDELVGIAQEFMRNINSDTRSIAVPPSALEGLPADYVAAHPAGEDGLVRITTDYSDYLPFMSYSRSTDAREQLWRSFLQRAYPSNMDTLRRMLERRFELATLLGFESWAHLATDDKMIGNPRNAADFIAKISAAAQNRMHADYATLLERKQRDEPEATEVRPWELTYLLERVQTEQFAFDSLAMRPYFEYSRVKAGLMDVAAKLFGVSFSPRPDVPVWHDEVDVFDVLQDGEPLGQIFLDMHPRADKFSHAAMFSLQQGKGGRRLPQCVLLCNFPRAGGLMQTGEVTTFFHEFGHLLHHVFAGAQRWTGIAGVKTEWDFAEAPSQLLEEWTRDAATLARFAVHHETGEVLPAEMVARMRAADEFGKGIFVRQQMAYADLSLSLYSRDPAEVDPLALERETRARHLPYSNVDGVYMHLSFGHLEGYSAIYYTYMWSLVIAKDLFTAFDQADLLAGEASSRYRKKVLEAGGSAPAAQLVRDFLGRESTFDAYQIWLDS</sequence>
<proteinExistence type="inferred from homology"/>
<organism evidence="9 10">
    <name type="scientific">Rhizocola hellebori</name>
    <dbReference type="NCBI Taxonomy" id="1392758"/>
    <lineage>
        <taxon>Bacteria</taxon>
        <taxon>Bacillati</taxon>
        <taxon>Actinomycetota</taxon>
        <taxon>Actinomycetes</taxon>
        <taxon>Micromonosporales</taxon>
        <taxon>Micromonosporaceae</taxon>
        <taxon>Rhizocola</taxon>
    </lineage>
</organism>
<dbReference type="AlphaFoldDB" id="A0A8J3QHF7"/>
<comment type="similarity">
    <text evidence="1 7">Belongs to the peptidase M3 family.</text>
</comment>
<comment type="cofactor">
    <cofactor evidence="7">
        <name>Zn(2+)</name>
        <dbReference type="ChEBI" id="CHEBI:29105"/>
    </cofactor>
    <text evidence="7">Binds 1 zinc ion.</text>
</comment>
<dbReference type="GO" id="GO:0004222">
    <property type="term" value="F:metalloendopeptidase activity"/>
    <property type="evidence" value="ECO:0007669"/>
    <property type="project" value="InterPro"/>
</dbReference>
<dbReference type="RefSeq" id="WP_203913412.1">
    <property type="nucleotide sequence ID" value="NZ_BONY01000073.1"/>
</dbReference>
<dbReference type="SUPFAM" id="SSF55486">
    <property type="entry name" value="Metalloproteases ('zincins'), catalytic domain"/>
    <property type="match status" value="1"/>
</dbReference>
<dbReference type="InterPro" id="IPR024077">
    <property type="entry name" value="Neurolysin/TOP_dom2"/>
</dbReference>
<dbReference type="InterPro" id="IPR024079">
    <property type="entry name" value="MetalloPept_cat_dom_sf"/>
</dbReference>
<dbReference type="PANTHER" id="PTHR11804">
    <property type="entry name" value="PROTEASE M3 THIMET OLIGOPEPTIDASE-RELATED"/>
    <property type="match status" value="1"/>
</dbReference>
<dbReference type="Gene3D" id="1.10.1370.10">
    <property type="entry name" value="Neurolysin, domain 3"/>
    <property type="match status" value="1"/>
</dbReference>